<evidence type="ECO:0000313" key="1">
    <source>
        <dbReference type="EMBL" id="EBQ8849051.1"/>
    </source>
</evidence>
<dbReference type="EMBL" id="AAGQKD010000057">
    <property type="protein sequence ID" value="EBQ8849051.1"/>
    <property type="molecule type" value="Genomic_DNA"/>
</dbReference>
<organism evidence="1">
    <name type="scientific">Salmonella enterica I</name>
    <dbReference type="NCBI Taxonomy" id="59201"/>
    <lineage>
        <taxon>Bacteria</taxon>
        <taxon>Pseudomonadati</taxon>
        <taxon>Pseudomonadota</taxon>
        <taxon>Gammaproteobacteria</taxon>
        <taxon>Enterobacterales</taxon>
        <taxon>Enterobacteriaceae</taxon>
        <taxon>Salmonella</taxon>
    </lineage>
</organism>
<dbReference type="AlphaFoldDB" id="A0A3Y7UXU6"/>
<comment type="caution">
    <text evidence="1">The sequence shown here is derived from an EMBL/GenBank/DDBJ whole genome shotgun (WGS) entry which is preliminary data.</text>
</comment>
<gene>
    <name evidence="1" type="ORF">MB64_25460</name>
</gene>
<name>A0A3Y7UXU6_SALET</name>
<accession>A0A3Y7UXU6</accession>
<proteinExistence type="predicted"/>
<sequence>MKVKELIDQLKRLDPDAYVVVAGFENQCTGHVAEADTIKECMTIPVRANSMSGDRTLAKDGSPSVQLRGGDDYRTEYFVSAIDDTDELA</sequence>
<reference evidence="1" key="1">
    <citation type="submission" date="2018-07" db="EMBL/GenBank/DDBJ databases">
        <authorList>
            <consortium name="GenomeTrakr network: Whole genome sequencing for foodborne pathogen traceback"/>
        </authorList>
    </citation>
    <scope>NUCLEOTIDE SEQUENCE</scope>
    <source>
        <strain evidence="1">MDH-2014-00544</strain>
    </source>
</reference>
<protein>
    <submittedName>
        <fullName evidence="1">Uncharacterized protein</fullName>
    </submittedName>
</protein>